<evidence type="ECO:0000313" key="5">
    <source>
        <dbReference type="Proteomes" id="UP001059844"/>
    </source>
</evidence>
<dbReference type="InterPro" id="IPR026444">
    <property type="entry name" value="Secre_tail"/>
</dbReference>
<evidence type="ECO:0000313" key="4">
    <source>
        <dbReference type="EMBL" id="UUC47253.1"/>
    </source>
</evidence>
<sequence>MKRRLQALAFCCLTVFVSFSGWSQEIQIPVLDLVSETVIFNQDVWNEAVSAQNISTVTMTKKVLLADDFLLAHQSKITGFHFFGQFGTTVSENLPPVLGVHLYVIKNSSLAEMVLPDAYIAHFYLEEGNPGLGITRENEKTSFHVDLGLAGEELILEGQTTYWLAFAPEVNTIDLPEDQMWYWYTGDGGSHDPRRLKTGATSWENDNVPFALAFSIEGENEVLGRSDFGKGTVSEKVFPNPSNGIFTIASDKEITSVEVYTLTGQLLLKGNSPKADLTDYPNGVYLLVVNYADGYSSNRKLIKN</sequence>
<keyword evidence="1 2" id="KW-0732">Signal</keyword>
<protein>
    <submittedName>
        <fullName evidence="4">T9SS type A sorting domain-containing protein</fullName>
    </submittedName>
</protein>
<evidence type="ECO:0000256" key="2">
    <source>
        <dbReference type="SAM" id="SignalP"/>
    </source>
</evidence>
<dbReference type="Proteomes" id="UP001059844">
    <property type="component" value="Chromosome"/>
</dbReference>
<keyword evidence="5" id="KW-1185">Reference proteome</keyword>
<feature type="domain" description="Secretion system C-terminal sorting" evidence="3">
    <location>
        <begin position="237"/>
        <end position="302"/>
    </location>
</feature>
<evidence type="ECO:0000256" key="1">
    <source>
        <dbReference type="ARBA" id="ARBA00022729"/>
    </source>
</evidence>
<feature type="signal peptide" evidence="2">
    <location>
        <begin position="1"/>
        <end position="23"/>
    </location>
</feature>
<dbReference type="Pfam" id="PF18962">
    <property type="entry name" value="Por_Secre_tail"/>
    <property type="match status" value="1"/>
</dbReference>
<feature type="chain" id="PRO_5046329330" evidence="2">
    <location>
        <begin position="24"/>
        <end position="304"/>
    </location>
</feature>
<name>A0ABY5IZU6_9FLAO</name>
<organism evidence="4 5">
    <name type="scientific">Flavobacterium cerinum</name>
    <dbReference type="NCBI Taxonomy" id="2502784"/>
    <lineage>
        <taxon>Bacteria</taxon>
        <taxon>Pseudomonadati</taxon>
        <taxon>Bacteroidota</taxon>
        <taxon>Flavobacteriia</taxon>
        <taxon>Flavobacteriales</taxon>
        <taxon>Flavobacteriaceae</taxon>
        <taxon>Flavobacterium</taxon>
    </lineage>
</organism>
<reference evidence="4" key="1">
    <citation type="submission" date="2022-07" db="EMBL/GenBank/DDBJ databases">
        <title>Isolation, identification, and degradation of a PFOSA degrading strain from sewage treatment plant.</title>
        <authorList>
            <person name="Zhang L."/>
            <person name="Huo Y."/>
        </authorList>
    </citation>
    <scope>NUCLEOTIDE SEQUENCE</scope>
    <source>
        <strain evidence="4">C1</strain>
    </source>
</reference>
<dbReference type="NCBIfam" id="TIGR04183">
    <property type="entry name" value="Por_Secre_tail"/>
    <property type="match status" value="1"/>
</dbReference>
<evidence type="ECO:0000259" key="3">
    <source>
        <dbReference type="Pfam" id="PF18962"/>
    </source>
</evidence>
<proteinExistence type="predicted"/>
<dbReference type="EMBL" id="CP101751">
    <property type="protein sequence ID" value="UUC47253.1"/>
    <property type="molecule type" value="Genomic_DNA"/>
</dbReference>
<accession>A0ABY5IZU6</accession>
<gene>
    <name evidence="4" type="ORF">NOX80_08650</name>
</gene>
<dbReference type="RefSeq" id="WP_256552885.1">
    <property type="nucleotide sequence ID" value="NZ_CP101751.1"/>
</dbReference>